<organism evidence="2 3">
    <name type="scientific">Colletotrichum scovillei</name>
    <dbReference type="NCBI Taxonomy" id="1209932"/>
    <lineage>
        <taxon>Eukaryota</taxon>
        <taxon>Fungi</taxon>
        <taxon>Dikarya</taxon>
        <taxon>Ascomycota</taxon>
        <taxon>Pezizomycotina</taxon>
        <taxon>Sordariomycetes</taxon>
        <taxon>Hypocreomycetidae</taxon>
        <taxon>Glomerellales</taxon>
        <taxon>Glomerellaceae</taxon>
        <taxon>Colletotrichum</taxon>
        <taxon>Colletotrichum acutatum species complex</taxon>
    </lineage>
</organism>
<reference evidence="2" key="1">
    <citation type="submission" date="2021-05" db="EMBL/GenBank/DDBJ databases">
        <title>Comparative genomics of three Colletotrichum scovillei strains and genetic complementation revealed genes involved fungal growth and virulence on chili pepper.</title>
        <authorList>
            <person name="Hsieh D.-K."/>
            <person name="Chuang S.-C."/>
            <person name="Chen C.-Y."/>
            <person name="Chao Y.-T."/>
            <person name="Lu M.-Y.J."/>
            <person name="Lee M.-H."/>
            <person name="Shih M.-C."/>
        </authorList>
    </citation>
    <scope>NUCLEOTIDE SEQUENCE</scope>
    <source>
        <strain evidence="2">Coll-153</strain>
    </source>
</reference>
<evidence type="ECO:0000313" key="2">
    <source>
        <dbReference type="EMBL" id="KAG7053438.1"/>
    </source>
</evidence>
<feature type="compositionally biased region" description="Polar residues" evidence="1">
    <location>
        <begin position="14"/>
        <end position="23"/>
    </location>
</feature>
<dbReference type="Proteomes" id="UP000699042">
    <property type="component" value="Unassembled WGS sequence"/>
</dbReference>
<protein>
    <submittedName>
        <fullName evidence="2">Uncharacterized protein</fullName>
    </submittedName>
</protein>
<feature type="compositionally biased region" description="Basic and acidic residues" evidence="1">
    <location>
        <begin position="1"/>
        <end position="10"/>
    </location>
</feature>
<comment type="caution">
    <text evidence="2">The sequence shown here is derived from an EMBL/GenBank/DDBJ whole genome shotgun (WGS) entry which is preliminary data.</text>
</comment>
<name>A0A9P7UEB7_9PEZI</name>
<keyword evidence="3" id="KW-1185">Reference proteome</keyword>
<evidence type="ECO:0000256" key="1">
    <source>
        <dbReference type="SAM" id="MobiDB-lite"/>
    </source>
</evidence>
<dbReference type="EMBL" id="JAESDN010000003">
    <property type="protein sequence ID" value="KAG7053438.1"/>
    <property type="molecule type" value="Genomic_DNA"/>
</dbReference>
<dbReference type="AlphaFoldDB" id="A0A9P7UEB7"/>
<accession>A0A9P7UEB7</accession>
<gene>
    <name evidence="2" type="ORF">JMJ77_000526</name>
</gene>
<sequence>MPSGADESHRPLSLSGSALSTRGSLCRYEEKPNIPSAEPIHVPRWLAGRA</sequence>
<proteinExistence type="predicted"/>
<evidence type="ECO:0000313" key="3">
    <source>
        <dbReference type="Proteomes" id="UP000699042"/>
    </source>
</evidence>
<feature type="region of interest" description="Disordered" evidence="1">
    <location>
        <begin position="1"/>
        <end position="50"/>
    </location>
</feature>